<dbReference type="AlphaFoldDB" id="A0A5J6GL38"/>
<name>A0A5J6GL38_STRKN</name>
<accession>A0A5J6GL38</accession>
<sequence length="76" mass="8013">MRCGLSGPGAESVPGPAVMRGCRGSADQQRRPVYQAPLTSDAEPIQVTPGPTHCSEFGPQSSISITMCEPSLVQWL</sequence>
<organism evidence="2 3">
    <name type="scientific">Streptomyces kanamyceticus</name>
    <dbReference type="NCBI Taxonomy" id="1967"/>
    <lineage>
        <taxon>Bacteria</taxon>
        <taxon>Bacillati</taxon>
        <taxon>Actinomycetota</taxon>
        <taxon>Actinomycetes</taxon>
        <taxon>Kitasatosporales</taxon>
        <taxon>Streptomycetaceae</taxon>
        <taxon>Streptomyces</taxon>
    </lineage>
</organism>
<dbReference type="KEGG" id="ska:CP970_29830"/>
<proteinExistence type="predicted"/>
<evidence type="ECO:0000313" key="2">
    <source>
        <dbReference type="EMBL" id="QEU94538.1"/>
    </source>
</evidence>
<dbReference type="Proteomes" id="UP000325529">
    <property type="component" value="Chromosome"/>
</dbReference>
<evidence type="ECO:0000256" key="1">
    <source>
        <dbReference type="SAM" id="MobiDB-lite"/>
    </source>
</evidence>
<protein>
    <submittedName>
        <fullName evidence="2">Uncharacterized protein</fullName>
    </submittedName>
</protein>
<evidence type="ECO:0000313" key="3">
    <source>
        <dbReference type="Proteomes" id="UP000325529"/>
    </source>
</evidence>
<gene>
    <name evidence="2" type="ORF">CP970_29830</name>
</gene>
<feature type="region of interest" description="Disordered" evidence="1">
    <location>
        <begin position="1"/>
        <end position="31"/>
    </location>
</feature>
<keyword evidence="3" id="KW-1185">Reference proteome</keyword>
<dbReference type="EMBL" id="CP023699">
    <property type="protein sequence ID" value="QEU94538.1"/>
    <property type="molecule type" value="Genomic_DNA"/>
</dbReference>
<reference evidence="2 3" key="1">
    <citation type="submission" date="2017-09" db="EMBL/GenBank/DDBJ databases">
        <authorList>
            <person name="Lee N."/>
            <person name="Cho B.-K."/>
        </authorList>
    </citation>
    <scope>NUCLEOTIDE SEQUENCE [LARGE SCALE GENOMIC DNA]</scope>
    <source>
        <strain evidence="2 3">ATCC 12853</strain>
    </source>
</reference>